<protein>
    <submittedName>
        <fullName evidence="1">Uncharacterized protein</fullName>
    </submittedName>
</protein>
<evidence type="ECO:0000313" key="2">
    <source>
        <dbReference type="Proteomes" id="UP000076967"/>
    </source>
</evidence>
<dbReference type="OrthoDB" id="2186822at2"/>
<keyword evidence="2" id="KW-1185">Reference proteome</keyword>
<sequence>MSFLKGLGQIAGEVTGKVIGGSVRVVGEITGSPFVKEIGDSVEKATIIAGTTVGDLASGVYDTTAGLITSNEEQSRNGMKDIGGALSTTAKGVVGSVKYTYANGKEVVKGISEDDFEKVKDGAKGLVKVAAVATLAIGVLDVVDGADGLDDTTSSSEWL</sequence>
<accession>A0A168F7K0</accession>
<dbReference type="RefSeq" id="WP_068536711.1">
    <property type="nucleotide sequence ID" value="NZ_LVJH01000058.1"/>
</dbReference>
<dbReference type="Proteomes" id="UP000076967">
    <property type="component" value="Unassembled WGS sequence"/>
</dbReference>
<dbReference type="AlphaFoldDB" id="A0A168F7K0"/>
<proteinExistence type="predicted"/>
<evidence type="ECO:0000313" key="1">
    <source>
        <dbReference type="EMBL" id="OAB35939.1"/>
    </source>
</evidence>
<gene>
    <name evidence="1" type="ORF">PGLA_21160</name>
</gene>
<dbReference type="EMBL" id="LVJH01000058">
    <property type="protein sequence ID" value="OAB35939.1"/>
    <property type="molecule type" value="Genomic_DNA"/>
</dbReference>
<dbReference type="STRING" id="494026.PGLA_21160"/>
<name>A0A168F7K0_9BACL</name>
<reference evidence="1 2" key="1">
    <citation type="submission" date="2016-03" db="EMBL/GenBank/DDBJ databases">
        <title>Draft genome sequence of Paenibacillus glacialis DSM 22343.</title>
        <authorList>
            <person name="Shin S.-K."/>
            <person name="Yi H."/>
        </authorList>
    </citation>
    <scope>NUCLEOTIDE SEQUENCE [LARGE SCALE GENOMIC DNA]</scope>
    <source>
        <strain evidence="1 2">DSM 22343</strain>
    </source>
</reference>
<comment type="caution">
    <text evidence="1">The sequence shown here is derived from an EMBL/GenBank/DDBJ whole genome shotgun (WGS) entry which is preliminary data.</text>
</comment>
<organism evidence="1 2">
    <name type="scientific">Paenibacillus glacialis</name>
    <dbReference type="NCBI Taxonomy" id="494026"/>
    <lineage>
        <taxon>Bacteria</taxon>
        <taxon>Bacillati</taxon>
        <taxon>Bacillota</taxon>
        <taxon>Bacilli</taxon>
        <taxon>Bacillales</taxon>
        <taxon>Paenibacillaceae</taxon>
        <taxon>Paenibacillus</taxon>
    </lineage>
</organism>